<accession>A0A5C6AGG9</accession>
<evidence type="ECO:0000313" key="1">
    <source>
        <dbReference type="EMBL" id="TWT99064.1"/>
    </source>
</evidence>
<dbReference type="RefSeq" id="WP_146577688.1">
    <property type="nucleotide sequence ID" value="NZ_SJPM01000003.1"/>
</dbReference>
<proteinExistence type="predicted"/>
<dbReference type="Gene3D" id="3.40.50.2000">
    <property type="entry name" value="Glycogen Phosphorylase B"/>
    <property type="match status" value="2"/>
</dbReference>
<gene>
    <name evidence="1" type="ORF">Pla100_22400</name>
</gene>
<evidence type="ECO:0000313" key="2">
    <source>
        <dbReference type="Proteomes" id="UP000316213"/>
    </source>
</evidence>
<keyword evidence="2" id="KW-1185">Reference proteome</keyword>
<name>A0A5C6AGG9_9BACT</name>
<dbReference type="OrthoDB" id="271062at2"/>
<reference evidence="1 2" key="1">
    <citation type="submission" date="2019-02" db="EMBL/GenBank/DDBJ databases">
        <title>Deep-cultivation of Planctomycetes and their phenomic and genomic characterization uncovers novel biology.</title>
        <authorList>
            <person name="Wiegand S."/>
            <person name="Jogler M."/>
            <person name="Boedeker C."/>
            <person name="Pinto D."/>
            <person name="Vollmers J."/>
            <person name="Rivas-Marin E."/>
            <person name="Kohn T."/>
            <person name="Peeters S.H."/>
            <person name="Heuer A."/>
            <person name="Rast P."/>
            <person name="Oberbeckmann S."/>
            <person name="Bunk B."/>
            <person name="Jeske O."/>
            <person name="Meyerdierks A."/>
            <person name="Storesund J.E."/>
            <person name="Kallscheuer N."/>
            <person name="Luecker S."/>
            <person name="Lage O.M."/>
            <person name="Pohl T."/>
            <person name="Merkel B.J."/>
            <person name="Hornburger P."/>
            <person name="Mueller R.-W."/>
            <person name="Bruemmer F."/>
            <person name="Labrenz M."/>
            <person name="Spormann A.M."/>
            <person name="Op Den Camp H."/>
            <person name="Overmann J."/>
            <person name="Amann R."/>
            <person name="Jetten M.S.M."/>
            <person name="Mascher T."/>
            <person name="Medema M.H."/>
            <person name="Devos D.P."/>
            <person name="Kaster A.-K."/>
            <person name="Ovreas L."/>
            <person name="Rohde M."/>
            <person name="Galperin M.Y."/>
            <person name="Jogler C."/>
        </authorList>
    </citation>
    <scope>NUCLEOTIDE SEQUENCE [LARGE SCALE GENOMIC DNA]</scope>
    <source>
        <strain evidence="1 2">Pla100</strain>
    </source>
</reference>
<dbReference type="SUPFAM" id="SSF53756">
    <property type="entry name" value="UDP-Glycosyltransferase/glycogen phosphorylase"/>
    <property type="match status" value="1"/>
</dbReference>
<dbReference type="EMBL" id="SJPM01000003">
    <property type="protein sequence ID" value="TWT99064.1"/>
    <property type="molecule type" value="Genomic_DNA"/>
</dbReference>
<sequence>MGRVLITWELGGGLGHLLCLKPLIKRLQSCGLELFLTVRDVANAKDVYSDTEITILQSPIHRSSALSPFRDARSFAELLLAEGFADRDDLYSRCLAWREIVARIDPDFILFDHAPTAILAVRGIDIRTATFGNGFFVPPLISPTPDLRPWLPPDPERTIQSEQIAVTHCNHVLSRFRSPTISGIGNLYAGIDEHFLTTFRELDHFSQRTNGRYYGIPPAGVGVPPCWPDGVGKRIFAYLQPSPFTLELFKQIALLRMPSIVFAPGVSPDLVDYCRSNFPQIRIETEPVDLSAVSKQCDVVVHHGTHNTAATFLLAGIPALICPIHLEHRLTGMMIQELGAAHVVDPYDTSKIINGLHQLLVSTAISQCAQEFASRYQRCSAIKNMDCIAERILKNDK</sequence>
<evidence type="ECO:0008006" key="3">
    <source>
        <dbReference type="Google" id="ProtNLM"/>
    </source>
</evidence>
<dbReference type="Proteomes" id="UP000316213">
    <property type="component" value="Unassembled WGS sequence"/>
</dbReference>
<protein>
    <recommendedName>
        <fullName evidence="3">MurG-like transferase</fullName>
    </recommendedName>
</protein>
<dbReference type="AlphaFoldDB" id="A0A5C6AGG9"/>
<comment type="caution">
    <text evidence="1">The sequence shown here is derived from an EMBL/GenBank/DDBJ whole genome shotgun (WGS) entry which is preliminary data.</text>
</comment>
<organism evidence="1 2">
    <name type="scientific">Neorhodopirellula pilleata</name>
    <dbReference type="NCBI Taxonomy" id="2714738"/>
    <lineage>
        <taxon>Bacteria</taxon>
        <taxon>Pseudomonadati</taxon>
        <taxon>Planctomycetota</taxon>
        <taxon>Planctomycetia</taxon>
        <taxon>Pirellulales</taxon>
        <taxon>Pirellulaceae</taxon>
        <taxon>Neorhodopirellula</taxon>
    </lineage>
</organism>